<keyword evidence="7" id="KW-1185">Reference proteome</keyword>
<keyword evidence="4" id="KW-0472">Membrane</keyword>
<protein>
    <submittedName>
        <fullName evidence="6">Translocation and assembly module TamB</fullName>
    </submittedName>
</protein>
<accession>A0A1M6EMP6</accession>
<proteinExistence type="predicted"/>
<evidence type="ECO:0000256" key="1">
    <source>
        <dbReference type="ARBA" id="ARBA00004167"/>
    </source>
</evidence>
<name>A0A1M6EMP6_9FIRM</name>
<dbReference type="RefSeq" id="WP_188128216.1">
    <property type="nucleotide sequence ID" value="NZ_FQZD01000008.1"/>
</dbReference>
<dbReference type="EMBL" id="FQZD01000008">
    <property type="protein sequence ID" value="SHI86772.1"/>
    <property type="molecule type" value="Genomic_DNA"/>
</dbReference>
<dbReference type="Pfam" id="PF04357">
    <property type="entry name" value="TamB"/>
    <property type="match status" value="1"/>
</dbReference>
<keyword evidence="3" id="KW-1133">Transmembrane helix</keyword>
<dbReference type="InterPro" id="IPR007452">
    <property type="entry name" value="TamB_C"/>
</dbReference>
<evidence type="ECO:0000256" key="4">
    <source>
        <dbReference type="ARBA" id="ARBA00023136"/>
    </source>
</evidence>
<sequence length="1437" mass="154818">MKKAIVLLVVVVAIGAAGIWCMNKSYSVMASLSPALAQELSTTLGVPVEVGAVEVSSFHSVTVRNMAVYDKDRALVASSPAVTVDFSLWAVLQGKPATAAIDRLTVRDPVVRLDRRPAGDWNIEDLWQQQAGGEQTFRGIMEIVNGSAAIRAAGQAWDMTDIQGEFDFSVKPGIALKGTARYGGKPVKVQGVVQSSSGQSLTVWVEELALADFAALFPAESALKPVEGELRQVTVNWQQSNGDSRLAGEAELVQAGLDMEQVAVRNINGHMAFTDKAVYLFDTAVKVWQQPLTLRGKITFAGQEPVVDLKVASSGFDPSVLPVELPLQGTVAFSAAVSGRLDNPAVKGQFSLPQGTVNGVSVSNGKASLRMSDKLVTLEDVQADLWEGHVALQGAFDSARMAYYLQLNGSHINTQAVPVGTAGLSGYADITALIDGQGAIGDARIGGTVHMASGAAGGVAFTGLEAGFFHQKDIVNLDYLRGQIGQGTVTASGTVPLTGESIQLTVYGRELPLASLAGLVDKLPLTGTASFHGSVDGSLTQPHFSCEFTATDGQVLQQPFAKAQGQLEATPELLRLNQVVLSHGAGSHEVNGSLGLSGDRQVNLHILSRQVRAENLVDWLLPGEKLTGNVDNEVWVTGPLANYNLEGRLCLTEGSFRGQLIARAEGRYQRKQGVTTIQDFLIDSLNTKISVAGTVSADNRLDFAVMAKDIDLGKLHVNFPYPVSGQANFAGKLTGTVEQPLFDGDLAAERLSFNGQDLSAVSASLTFQNNQLEVAYLKFLQDKGNFTFRGGIDIASNEVYGSLAVVNGNLASLLPVLNVPARDVEGLLNGTIRMSGVLPEPNFWLSGNMVSGKIKKYPLENIAIDASLVNRVLTVNTFTAQQGTGILAVRGTADFNGAIQMEVGGRDIDAGLLAVLADSPVDVKGKLGFAAQLSGQTKQPHADMSLEIAQGSVGNAAFDSLYGLFRFDDGKINVNQLLLSKGPYRASAYGTVPLAALDTSRRQQTENSEQMDLKLRLDEADLSILPFLSKEISWAQGPTQGELALGGTLDRPLINGHVSVKNGIVKLAMLNDPIQNVGVDIQFQNDKINVNTFTGHLGSGSYQVTGSARLQGFSLADYDLTAVLDNPVITSKYFRGPVNGKLSLKSERSRPVLAGRLRLENDTVDIPLMPDLQSSELDLGLDLEVSAGNKVRLYNPYLYDIQVGGRVNFAGTTQRPDVSGRFFAKRGTVSYLRTQFKIKEATAEFSQFSSFEPVIRLSAETKLQRTKVNLDINGPVTEMNFTLESDPAMSQQEILSLLTLRSRYFDKENSGKDNDGLGRDELMSVLDAGLQLRFVSEVENIFQNALGLDEFHVIRDTFSDPDSSSTATNSSLGQREGYNLEVSKYLTDRFMVTYNMGIDHNSYKWDFRYDLTRRISITGGTDNEKDHRLGIEARYRF</sequence>
<evidence type="ECO:0000256" key="2">
    <source>
        <dbReference type="ARBA" id="ARBA00022692"/>
    </source>
</evidence>
<gene>
    <name evidence="6" type="ORF">SAMN02745170_01247</name>
</gene>
<organism evidence="6 7">
    <name type="scientific">Propionispora hippei DSM 15287</name>
    <dbReference type="NCBI Taxonomy" id="1123003"/>
    <lineage>
        <taxon>Bacteria</taxon>
        <taxon>Bacillati</taxon>
        <taxon>Bacillota</taxon>
        <taxon>Negativicutes</taxon>
        <taxon>Selenomonadales</taxon>
        <taxon>Sporomusaceae</taxon>
        <taxon>Propionispora</taxon>
    </lineage>
</organism>
<reference evidence="6 7" key="1">
    <citation type="submission" date="2016-11" db="EMBL/GenBank/DDBJ databases">
        <authorList>
            <person name="Varghese N."/>
            <person name="Submissions S."/>
        </authorList>
    </citation>
    <scope>NUCLEOTIDE SEQUENCE [LARGE SCALE GENOMIC DNA]</scope>
    <source>
        <strain evidence="6 7">DSM 15287</strain>
    </source>
</reference>
<keyword evidence="2" id="KW-0812">Transmembrane</keyword>
<evidence type="ECO:0000259" key="5">
    <source>
        <dbReference type="Pfam" id="PF04357"/>
    </source>
</evidence>
<evidence type="ECO:0000313" key="6">
    <source>
        <dbReference type="EMBL" id="SHI86772.1"/>
    </source>
</evidence>
<dbReference type="GO" id="GO:0005886">
    <property type="term" value="C:plasma membrane"/>
    <property type="evidence" value="ECO:0007669"/>
    <property type="project" value="InterPro"/>
</dbReference>
<evidence type="ECO:0000313" key="7">
    <source>
        <dbReference type="Proteomes" id="UP000322917"/>
    </source>
</evidence>
<evidence type="ECO:0000256" key="3">
    <source>
        <dbReference type="ARBA" id="ARBA00022989"/>
    </source>
</evidence>
<dbReference type="GO" id="GO:0009306">
    <property type="term" value="P:protein secretion"/>
    <property type="evidence" value="ECO:0007669"/>
    <property type="project" value="InterPro"/>
</dbReference>
<dbReference type="Proteomes" id="UP000322917">
    <property type="component" value="Unassembled WGS sequence"/>
</dbReference>
<feature type="domain" description="Translocation and assembly module TamB C-terminal" evidence="5">
    <location>
        <begin position="1093"/>
        <end position="1437"/>
    </location>
</feature>
<comment type="subcellular location">
    <subcellularLocation>
        <location evidence="1">Membrane</location>
        <topology evidence="1">Single-pass membrane protein</topology>
    </subcellularLocation>
</comment>
<dbReference type="PANTHER" id="PTHR36985">
    <property type="entry name" value="TRANSLOCATION AND ASSEMBLY MODULE SUBUNIT TAMB"/>
    <property type="match status" value="1"/>
</dbReference>
<dbReference type="PANTHER" id="PTHR36985:SF1">
    <property type="entry name" value="TRANSLOCATION AND ASSEMBLY MODULE SUBUNIT TAMB"/>
    <property type="match status" value="1"/>
</dbReference>